<dbReference type="Pfam" id="PF01697">
    <property type="entry name" value="Glyco_transf_92"/>
    <property type="match status" value="1"/>
</dbReference>
<reference evidence="9" key="1">
    <citation type="submission" date="2020-08" db="EMBL/GenBank/DDBJ databases">
        <title>Genome sequencing and assembly of the red palm weevil Rhynchophorus ferrugineus.</title>
        <authorList>
            <person name="Dias G.B."/>
            <person name="Bergman C.M."/>
            <person name="Manee M."/>
        </authorList>
    </citation>
    <scope>NUCLEOTIDE SEQUENCE</scope>
    <source>
        <strain evidence="9">AA-2017</strain>
        <tissue evidence="9">Whole larva</tissue>
    </source>
</reference>
<dbReference type="GO" id="GO:0016020">
    <property type="term" value="C:membrane"/>
    <property type="evidence" value="ECO:0007669"/>
    <property type="project" value="UniProtKB-SubCell"/>
</dbReference>
<keyword evidence="7 8" id="KW-0472">Membrane</keyword>
<accession>A0A834MHC1</accession>
<dbReference type="EMBL" id="JAACXV010000097">
    <property type="protein sequence ID" value="KAF7283573.1"/>
    <property type="molecule type" value="Genomic_DNA"/>
</dbReference>
<dbReference type="GO" id="GO:0005737">
    <property type="term" value="C:cytoplasm"/>
    <property type="evidence" value="ECO:0007669"/>
    <property type="project" value="TreeGrafter"/>
</dbReference>
<evidence type="ECO:0000256" key="4">
    <source>
        <dbReference type="ARBA" id="ARBA00022679"/>
    </source>
</evidence>
<evidence type="ECO:0000256" key="1">
    <source>
        <dbReference type="ARBA" id="ARBA00004167"/>
    </source>
</evidence>
<comment type="subcellular location">
    <subcellularLocation>
        <location evidence="1">Membrane</location>
        <topology evidence="1">Single-pass membrane protein</topology>
    </subcellularLocation>
</comment>
<dbReference type="PANTHER" id="PTHR21461">
    <property type="entry name" value="GLYCOSYLTRANSFERASE FAMILY 92 PROTEIN"/>
    <property type="match status" value="1"/>
</dbReference>
<dbReference type="AlphaFoldDB" id="A0A834MHC1"/>
<evidence type="ECO:0000256" key="8">
    <source>
        <dbReference type="RuleBase" id="RU366017"/>
    </source>
</evidence>
<dbReference type="InterPro" id="IPR008166">
    <property type="entry name" value="Glyco_transf_92"/>
</dbReference>
<keyword evidence="6 8" id="KW-1133">Transmembrane helix</keyword>
<dbReference type="OrthoDB" id="2017643at2759"/>
<evidence type="ECO:0000256" key="7">
    <source>
        <dbReference type="ARBA" id="ARBA00023136"/>
    </source>
</evidence>
<keyword evidence="5 8" id="KW-0812">Transmembrane</keyword>
<dbReference type="GO" id="GO:0016757">
    <property type="term" value="F:glycosyltransferase activity"/>
    <property type="evidence" value="ECO:0007669"/>
    <property type="project" value="UniProtKB-UniRule"/>
</dbReference>
<evidence type="ECO:0000256" key="3">
    <source>
        <dbReference type="ARBA" id="ARBA00022676"/>
    </source>
</evidence>
<dbReference type="EC" id="2.4.1.-" evidence="8"/>
<feature type="transmembrane region" description="Helical" evidence="8">
    <location>
        <begin position="7"/>
        <end position="26"/>
    </location>
</feature>
<evidence type="ECO:0000256" key="5">
    <source>
        <dbReference type="ARBA" id="ARBA00022692"/>
    </source>
</evidence>
<evidence type="ECO:0000256" key="6">
    <source>
        <dbReference type="ARBA" id="ARBA00022989"/>
    </source>
</evidence>
<evidence type="ECO:0000256" key="2">
    <source>
        <dbReference type="ARBA" id="ARBA00007647"/>
    </source>
</evidence>
<dbReference type="PANTHER" id="PTHR21461:SF83">
    <property type="entry name" value="GLYCOSYLTRANSFERASE FAMILY 92 PROTEIN"/>
    <property type="match status" value="1"/>
</dbReference>
<name>A0A834MHC1_RHYFE</name>
<comment type="caution">
    <text evidence="9">The sequence shown here is derived from an EMBL/GenBank/DDBJ whole genome shotgun (WGS) entry which is preliminary data.</text>
</comment>
<evidence type="ECO:0000313" key="9">
    <source>
        <dbReference type="EMBL" id="KAF7283573.1"/>
    </source>
</evidence>
<keyword evidence="4 8" id="KW-0808">Transferase</keyword>
<evidence type="ECO:0000313" key="10">
    <source>
        <dbReference type="Proteomes" id="UP000625711"/>
    </source>
</evidence>
<dbReference type="Proteomes" id="UP000625711">
    <property type="component" value="Unassembled WGS sequence"/>
</dbReference>
<proteinExistence type="inferred from homology"/>
<comment type="similarity">
    <text evidence="2 8">Belongs to the glycosyltransferase 92 family.</text>
</comment>
<keyword evidence="3 8" id="KW-0328">Glycosyltransferase</keyword>
<organism evidence="9 10">
    <name type="scientific">Rhynchophorus ferrugineus</name>
    <name type="common">Red palm weevil</name>
    <name type="synonym">Curculio ferrugineus</name>
    <dbReference type="NCBI Taxonomy" id="354439"/>
    <lineage>
        <taxon>Eukaryota</taxon>
        <taxon>Metazoa</taxon>
        <taxon>Ecdysozoa</taxon>
        <taxon>Arthropoda</taxon>
        <taxon>Hexapoda</taxon>
        <taxon>Insecta</taxon>
        <taxon>Pterygota</taxon>
        <taxon>Neoptera</taxon>
        <taxon>Endopterygota</taxon>
        <taxon>Coleoptera</taxon>
        <taxon>Polyphaga</taxon>
        <taxon>Cucujiformia</taxon>
        <taxon>Curculionidae</taxon>
        <taxon>Dryophthorinae</taxon>
        <taxon>Rhynchophorus</taxon>
    </lineage>
</organism>
<sequence length="519" mass="61098">MLFRPSAKIFFVFATIILLIFLVKLLKFNSDGFSSVRSFSYNQTRNVSHTHKNLKIDNETKYSEQEILEQVQHKLPNLPVKFWNQNIHKTLRINASCAIFPNILDMRYSNSYWQIFESVDRTYFHLYGAYLDNRPKNIEGPVVRILGLINSRNPSPNTHCQLWFENRNQPIIVKVKEYKYIWYKEWNLPNIDRYEPYLITCELPKAFLNATPSSVSIVNKPCDIATNNLRVIYNPSAKQKEFAVCVKGLDFSEDLSVRVVEWLELVKLLGADKVFFYELNIHKNTSKVLQYYQQLGQVEVTPMTTAGYTPNEPLLRRYFLKNRVFSKRHNELIPYNDCFYRHMYEYKYIILLDIDEVIMPISTQNWTSLLQKIVSESMKENKKKPSHYHSQNTFFLDSFLDESKSGLFTDIPYYMHLLQHVFRTKNYTGPGLYVKTFFDTERVIALHNHHPIHCFEGCRGYSIPTVDSQLNHYRATCDSATKKECDELLKGMAIDTSIWRYKESLIKQAKSVLTELGFL</sequence>
<gene>
    <name evidence="9" type="ORF">GWI33_023365</name>
</gene>
<protein>
    <recommendedName>
        <fullName evidence="8">Glycosyltransferase family 92 protein</fullName>
        <ecNumber evidence="8">2.4.1.-</ecNumber>
    </recommendedName>
</protein>
<keyword evidence="10" id="KW-1185">Reference proteome</keyword>